<dbReference type="PANTHER" id="PTHR30363:SF4">
    <property type="entry name" value="GLYCEROL-3-PHOSPHATE REGULON REPRESSOR"/>
    <property type="match status" value="1"/>
</dbReference>
<proteinExistence type="predicted"/>
<dbReference type="InterPro" id="IPR001034">
    <property type="entry name" value="DeoR_HTH"/>
</dbReference>
<dbReference type="GO" id="GO:0003677">
    <property type="term" value="F:DNA binding"/>
    <property type="evidence" value="ECO:0007669"/>
    <property type="project" value="UniProtKB-KW"/>
</dbReference>
<dbReference type="Gene3D" id="3.30.750.70">
    <property type="entry name" value="4-hydroxybutyrate coenzyme like domains"/>
    <property type="match status" value="1"/>
</dbReference>
<evidence type="ECO:0000256" key="4">
    <source>
        <dbReference type="ARBA" id="ARBA00023125"/>
    </source>
</evidence>
<keyword evidence="3" id="KW-0805">Transcription regulation</keyword>
<name>A0ABN3UQP8_9MICO</name>
<evidence type="ECO:0000313" key="9">
    <source>
        <dbReference type="Proteomes" id="UP001501326"/>
    </source>
</evidence>
<dbReference type="SUPFAM" id="SSF46785">
    <property type="entry name" value="Winged helix' DNA-binding domain"/>
    <property type="match status" value="1"/>
</dbReference>
<dbReference type="Proteomes" id="UP001501326">
    <property type="component" value="Unassembled WGS sequence"/>
</dbReference>
<organism evidence="8 9">
    <name type="scientific">Pedococcus aerophilus</name>
    <dbReference type="NCBI Taxonomy" id="436356"/>
    <lineage>
        <taxon>Bacteria</taxon>
        <taxon>Bacillati</taxon>
        <taxon>Actinomycetota</taxon>
        <taxon>Actinomycetes</taxon>
        <taxon>Micrococcales</taxon>
        <taxon>Intrasporangiaceae</taxon>
        <taxon>Pedococcus</taxon>
    </lineage>
</organism>
<dbReference type="SMART" id="SM00420">
    <property type="entry name" value="HTH_DEOR"/>
    <property type="match status" value="1"/>
</dbReference>
<dbReference type="SUPFAM" id="SSF100950">
    <property type="entry name" value="NagB/RpiA/CoA transferase-like"/>
    <property type="match status" value="1"/>
</dbReference>
<dbReference type="InterPro" id="IPR036388">
    <property type="entry name" value="WH-like_DNA-bd_sf"/>
</dbReference>
<dbReference type="InterPro" id="IPR014036">
    <property type="entry name" value="DeoR-like_C"/>
</dbReference>
<dbReference type="PRINTS" id="PR00037">
    <property type="entry name" value="HTHLACR"/>
</dbReference>
<dbReference type="Pfam" id="PF08220">
    <property type="entry name" value="HTH_DeoR"/>
    <property type="match status" value="1"/>
</dbReference>
<keyword evidence="9" id="KW-1185">Reference proteome</keyword>
<keyword evidence="4 8" id="KW-0238">DNA-binding</keyword>
<sequence>MLPAMEDDSTHLPASRKAAIVALVADAGQVTVQALAERLQVSADTIRRDLDHLDGEGLVMRTRGGAVDPTRMPRMDPGLNTRIQVHPDAKEQIGATAASLVTDGDVLIINAGTTALAVARHLREHRGLTIATNNLRLATEISPKCFRDLYLFGGDVRHAAQATIGPVAFPVSLGGRDMDIRCDLALVTVGGVSTDGGYSTSNLAEAAMMREMLGVAGKVAILADSSKLGRRLFAQITPLDAVDYFITDKEPPADLAAALRKGHVEVLWAPVASAAS</sequence>
<dbReference type="EMBL" id="BAAARN010000003">
    <property type="protein sequence ID" value="GAA2737351.1"/>
    <property type="molecule type" value="Genomic_DNA"/>
</dbReference>
<dbReference type="InterPro" id="IPR050313">
    <property type="entry name" value="Carb_Metab_HTH_regulators"/>
</dbReference>
<accession>A0ABN3UQP8</accession>
<protein>
    <recommendedName>
        <fullName evidence="1">Lactose phosphotransferase system repressor</fullName>
    </recommendedName>
</protein>
<dbReference type="InterPro" id="IPR036390">
    <property type="entry name" value="WH_DNA-bd_sf"/>
</dbReference>
<evidence type="ECO:0000256" key="1">
    <source>
        <dbReference type="ARBA" id="ARBA00021390"/>
    </source>
</evidence>
<evidence type="ECO:0000259" key="7">
    <source>
        <dbReference type="PROSITE" id="PS51000"/>
    </source>
</evidence>
<comment type="caution">
    <text evidence="8">The sequence shown here is derived from an EMBL/GenBank/DDBJ whole genome shotgun (WGS) entry which is preliminary data.</text>
</comment>
<dbReference type="InterPro" id="IPR037171">
    <property type="entry name" value="NagB/RpiA_transferase-like"/>
</dbReference>
<keyword evidence="2" id="KW-0678">Repressor</keyword>
<evidence type="ECO:0000256" key="3">
    <source>
        <dbReference type="ARBA" id="ARBA00023015"/>
    </source>
</evidence>
<dbReference type="InterPro" id="IPR018356">
    <property type="entry name" value="Tscrpt_reg_HTH_DeoR_CS"/>
</dbReference>
<evidence type="ECO:0000256" key="6">
    <source>
        <dbReference type="ARBA" id="ARBA00024937"/>
    </source>
</evidence>
<dbReference type="PANTHER" id="PTHR30363">
    <property type="entry name" value="HTH-TYPE TRANSCRIPTIONAL REGULATOR SRLR-RELATED"/>
    <property type="match status" value="1"/>
</dbReference>
<dbReference type="SMART" id="SM01134">
    <property type="entry name" value="DeoRC"/>
    <property type="match status" value="1"/>
</dbReference>
<dbReference type="Pfam" id="PF00455">
    <property type="entry name" value="DeoRC"/>
    <property type="match status" value="1"/>
</dbReference>
<dbReference type="PROSITE" id="PS00894">
    <property type="entry name" value="HTH_DEOR_1"/>
    <property type="match status" value="1"/>
</dbReference>
<evidence type="ECO:0000256" key="5">
    <source>
        <dbReference type="ARBA" id="ARBA00023163"/>
    </source>
</evidence>
<dbReference type="Gene3D" id="1.10.10.10">
    <property type="entry name" value="Winged helix-like DNA-binding domain superfamily/Winged helix DNA-binding domain"/>
    <property type="match status" value="1"/>
</dbReference>
<comment type="function">
    <text evidence="6">Repressor of the lactose catabolism operon. Galactose-6-phosphate is the inducer.</text>
</comment>
<feature type="domain" description="HTH deoR-type" evidence="7">
    <location>
        <begin position="13"/>
        <end position="68"/>
    </location>
</feature>
<keyword evidence="5" id="KW-0804">Transcription</keyword>
<dbReference type="PROSITE" id="PS51000">
    <property type="entry name" value="HTH_DEOR_2"/>
    <property type="match status" value="1"/>
</dbReference>
<gene>
    <name evidence="8" type="ORF">GCM10009867_24150</name>
</gene>
<evidence type="ECO:0000256" key="2">
    <source>
        <dbReference type="ARBA" id="ARBA00022491"/>
    </source>
</evidence>
<evidence type="ECO:0000313" key="8">
    <source>
        <dbReference type="EMBL" id="GAA2737351.1"/>
    </source>
</evidence>
<reference evidence="8 9" key="1">
    <citation type="journal article" date="2019" name="Int. J. Syst. Evol. Microbiol.">
        <title>The Global Catalogue of Microorganisms (GCM) 10K type strain sequencing project: providing services to taxonomists for standard genome sequencing and annotation.</title>
        <authorList>
            <consortium name="The Broad Institute Genomics Platform"/>
            <consortium name="The Broad Institute Genome Sequencing Center for Infectious Disease"/>
            <person name="Wu L."/>
            <person name="Ma J."/>
        </authorList>
    </citation>
    <scope>NUCLEOTIDE SEQUENCE [LARGE SCALE GENOMIC DNA]</scope>
    <source>
        <strain evidence="8 9">JCM 16378</strain>
    </source>
</reference>